<organism evidence="3 4">
    <name type="scientific">Rothia dentocariosa</name>
    <dbReference type="NCBI Taxonomy" id="2047"/>
    <lineage>
        <taxon>Bacteria</taxon>
        <taxon>Bacillati</taxon>
        <taxon>Actinomycetota</taxon>
        <taxon>Actinomycetes</taxon>
        <taxon>Micrococcales</taxon>
        <taxon>Micrococcaceae</taxon>
        <taxon>Rothia</taxon>
    </lineage>
</organism>
<feature type="compositionally biased region" description="Basic and acidic residues" evidence="1">
    <location>
        <begin position="54"/>
        <end position="70"/>
    </location>
</feature>
<gene>
    <name evidence="3" type="ORF">CRM92_07865</name>
</gene>
<dbReference type="Gene3D" id="3.40.390.10">
    <property type="entry name" value="Collagenase (Catalytic Domain)"/>
    <property type="match status" value="1"/>
</dbReference>
<dbReference type="InterPro" id="IPR024079">
    <property type="entry name" value="MetalloPept_cat_dom_sf"/>
</dbReference>
<protein>
    <submittedName>
        <fullName evidence="3">C4-dicarboxylate ABC transporter substrate-binding protein</fullName>
    </submittedName>
</protein>
<accession>A0A2A8D540</accession>
<dbReference type="EMBL" id="PDEV01000003">
    <property type="protein sequence ID" value="PEN16000.1"/>
    <property type="molecule type" value="Genomic_DNA"/>
</dbReference>
<feature type="chain" id="PRO_5012111578" evidence="2">
    <location>
        <begin position="30"/>
        <end position="405"/>
    </location>
</feature>
<evidence type="ECO:0000313" key="3">
    <source>
        <dbReference type="EMBL" id="PEN16000.1"/>
    </source>
</evidence>
<sequence length="405" mass="44603">MKLRTIVRLMLAFVSLVLVAPLNSLPVSAVEAKPAQPAPAQNQNIDPVQSPNSGDRDGDHIPDELERDGYDINNDGIPEIDFPKMGADPNHKDIFVEMDYMPGELASEEELDRIVQSFADINISNPDGRTGINLHLDAGAARGPKYNLGGGEQVKWQVLSDDIGNNAGNWARFKASHFNQRRDGLFHYMVWGDYYVQQQNGESGSSGLGQLGGRDFMVTVGKTHWNNNKGNMSDIRVGTFIHELGHNLGLQHGGDADEKGEKGKPQYFSVMNYNYQLTGVPKADGTKYFGYLQQDMPTLKEWALDERKGFGPQARGYMYRPNSEAVLRPADGPVDLNGNGEIDHGIYALDLDRDGMKGWLTAPSDLKKLSFGAVFGRGADETIPEPKVEINPITADDARELDLIS</sequence>
<keyword evidence="2" id="KW-0732">Signal</keyword>
<feature type="signal peptide" evidence="2">
    <location>
        <begin position="1"/>
        <end position="29"/>
    </location>
</feature>
<dbReference type="GO" id="GO:0008237">
    <property type="term" value="F:metallopeptidase activity"/>
    <property type="evidence" value="ECO:0007669"/>
    <property type="project" value="InterPro"/>
</dbReference>
<dbReference type="RefSeq" id="WP_098042855.1">
    <property type="nucleotide sequence ID" value="NZ_PDEV01000003.1"/>
</dbReference>
<dbReference type="Pfam" id="PF13582">
    <property type="entry name" value="Reprolysin_3"/>
    <property type="match status" value="1"/>
</dbReference>
<name>A0A2A8D540_9MICC</name>
<comment type="caution">
    <text evidence="3">The sequence shown here is derived from an EMBL/GenBank/DDBJ whole genome shotgun (WGS) entry which is preliminary data.</text>
</comment>
<feature type="region of interest" description="Disordered" evidence="1">
    <location>
        <begin position="34"/>
        <end position="84"/>
    </location>
</feature>
<dbReference type="SUPFAM" id="SSF55486">
    <property type="entry name" value="Metalloproteases ('zincins'), catalytic domain"/>
    <property type="match status" value="1"/>
</dbReference>
<dbReference type="AlphaFoldDB" id="A0A2A8D540"/>
<dbReference type="Proteomes" id="UP000219947">
    <property type="component" value="Unassembled WGS sequence"/>
</dbReference>
<keyword evidence="4" id="KW-1185">Reference proteome</keyword>
<evidence type="ECO:0000313" key="4">
    <source>
        <dbReference type="Proteomes" id="UP000219947"/>
    </source>
</evidence>
<feature type="compositionally biased region" description="Low complexity" evidence="1">
    <location>
        <begin position="34"/>
        <end position="44"/>
    </location>
</feature>
<evidence type="ECO:0000256" key="1">
    <source>
        <dbReference type="SAM" id="MobiDB-lite"/>
    </source>
</evidence>
<reference evidence="3" key="1">
    <citation type="submission" date="2017-10" db="EMBL/GenBank/DDBJ databases">
        <title>Kefir isolates.</title>
        <authorList>
            <person name="Kim Y."/>
            <person name="Blasche S."/>
        </authorList>
    </citation>
    <scope>NUCLEOTIDE SEQUENCE [LARGE SCALE GENOMIC DNA]</scope>
    <source>
        <strain evidence="3">OG2-2</strain>
    </source>
</reference>
<evidence type="ECO:0000256" key="2">
    <source>
        <dbReference type="SAM" id="SignalP"/>
    </source>
</evidence>
<proteinExistence type="predicted"/>